<dbReference type="AlphaFoldDB" id="A0ABD3WF95"/>
<accession>A0ABD3WF95</accession>
<evidence type="ECO:0000313" key="1">
    <source>
        <dbReference type="EMBL" id="KAL3872251.1"/>
    </source>
</evidence>
<organism evidence="1 2">
    <name type="scientific">Sinanodonta woodiana</name>
    <name type="common">Chinese pond mussel</name>
    <name type="synonym">Anodonta woodiana</name>
    <dbReference type="NCBI Taxonomy" id="1069815"/>
    <lineage>
        <taxon>Eukaryota</taxon>
        <taxon>Metazoa</taxon>
        <taxon>Spiralia</taxon>
        <taxon>Lophotrochozoa</taxon>
        <taxon>Mollusca</taxon>
        <taxon>Bivalvia</taxon>
        <taxon>Autobranchia</taxon>
        <taxon>Heteroconchia</taxon>
        <taxon>Palaeoheterodonta</taxon>
        <taxon>Unionida</taxon>
        <taxon>Unionoidea</taxon>
        <taxon>Unionidae</taxon>
        <taxon>Unioninae</taxon>
        <taxon>Sinanodonta</taxon>
    </lineage>
</organism>
<proteinExistence type="predicted"/>
<dbReference type="Proteomes" id="UP001634394">
    <property type="component" value="Unassembled WGS sequence"/>
</dbReference>
<sequence>MTSVLAAASLDPERDANHMTSVLAAASLDPEIDTNHMTSVLAAASLDPEIDTTISSDMTKIVKRNKIRITPPNRHTQTPLPHEYPWHATEGSRIMVPFYRVPDLFTS</sequence>
<gene>
    <name evidence="1" type="ORF">ACJMK2_040186</name>
</gene>
<keyword evidence="2" id="KW-1185">Reference proteome</keyword>
<dbReference type="EMBL" id="JBJQND010000007">
    <property type="protein sequence ID" value="KAL3872251.1"/>
    <property type="molecule type" value="Genomic_DNA"/>
</dbReference>
<feature type="non-terminal residue" evidence="1">
    <location>
        <position position="107"/>
    </location>
</feature>
<name>A0ABD3WF95_SINWO</name>
<reference evidence="1 2" key="1">
    <citation type="submission" date="2024-11" db="EMBL/GenBank/DDBJ databases">
        <title>Chromosome-level genome assembly of the freshwater bivalve Anodonta woodiana.</title>
        <authorList>
            <person name="Chen X."/>
        </authorList>
    </citation>
    <scope>NUCLEOTIDE SEQUENCE [LARGE SCALE GENOMIC DNA]</scope>
    <source>
        <strain evidence="1">MN2024</strain>
        <tissue evidence="1">Gills</tissue>
    </source>
</reference>
<protein>
    <submittedName>
        <fullName evidence="1">Uncharacterized protein</fullName>
    </submittedName>
</protein>
<evidence type="ECO:0000313" key="2">
    <source>
        <dbReference type="Proteomes" id="UP001634394"/>
    </source>
</evidence>
<comment type="caution">
    <text evidence="1">The sequence shown here is derived from an EMBL/GenBank/DDBJ whole genome shotgun (WGS) entry which is preliminary data.</text>
</comment>